<dbReference type="AlphaFoldDB" id="A0AB33TCC0"/>
<evidence type="ECO:0000313" key="2">
    <source>
        <dbReference type="Proteomes" id="UP000038487"/>
    </source>
</evidence>
<comment type="caution">
    <text evidence="1">The sequence shown here is derived from an EMBL/GenBank/DDBJ whole genome shotgun (WGS) entry which is preliminary data.</text>
</comment>
<reference evidence="1 2" key="1">
    <citation type="submission" date="2015-03" db="EMBL/GenBank/DDBJ databases">
        <authorList>
            <consortium name="Pathogen Informatics"/>
            <person name="Murphy D."/>
        </authorList>
    </citation>
    <scope>NUCLEOTIDE SEQUENCE [LARGE SCALE GENOMIC DNA]</scope>
    <source>
        <strain evidence="1 2">PAP036</strain>
    </source>
</reference>
<dbReference type="EMBL" id="CSUW01000016">
    <property type="protein sequence ID" value="CPT67177.1"/>
    <property type="molecule type" value="Genomic_DNA"/>
</dbReference>
<gene>
    <name evidence="1" type="ORF">ERS075527_05114</name>
</gene>
<protein>
    <submittedName>
        <fullName evidence="1">Uncharacterized protein</fullName>
    </submittedName>
</protein>
<dbReference type="RefSeq" id="WP_052536707.1">
    <property type="nucleotide sequence ID" value="NZ_CSUW01000016.1"/>
</dbReference>
<evidence type="ECO:0000313" key="1">
    <source>
        <dbReference type="EMBL" id="CPT67177.1"/>
    </source>
</evidence>
<name>A0AB33TCC0_9MYCO</name>
<organism evidence="1 2">
    <name type="scientific">Mycobacteroides abscessus</name>
    <dbReference type="NCBI Taxonomy" id="36809"/>
    <lineage>
        <taxon>Bacteria</taxon>
        <taxon>Bacillati</taxon>
        <taxon>Actinomycetota</taxon>
        <taxon>Actinomycetes</taxon>
        <taxon>Mycobacteriales</taxon>
        <taxon>Mycobacteriaceae</taxon>
        <taxon>Mycobacteroides</taxon>
    </lineage>
</organism>
<proteinExistence type="predicted"/>
<sequence>MTGQRVGVVIDGVVYIDHVSGKKYSGVHAFGGLTPDLEPPACPAPGQDPVARAHRRITELYDTVRYLTAPRWKRPLLRILRWFR</sequence>
<accession>A0AB33TCC0</accession>
<dbReference type="Proteomes" id="UP000038487">
    <property type="component" value="Unassembled WGS sequence"/>
</dbReference>